<comment type="caution">
    <text evidence="2">The sequence shown here is derived from an EMBL/GenBank/DDBJ whole genome shotgun (WGS) entry which is preliminary data.</text>
</comment>
<keyword evidence="1" id="KW-0472">Membrane</keyword>
<sequence length="162" mass="19057">MNDLLNKLSSYNLFNNLLPGILFVVLLNHFTNYQVPQDNLLLNLFLYYFIGLTISKISSICTEPFLKGLKFVSSREYRFFVNATKIDNKLEILVETNNKIRALLTMILMIIFSKIFYSININCLNLSENTRQYLLLIFIAIIYLFAYRKQTNYIIKRIDANN</sequence>
<feature type="transmembrane region" description="Helical" evidence="1">
    <location>
        <begin position="100"/>
        <end position="119"/>
    </location>
</feature>
<feature type="transmembrane region" description="Helical" evidence="1">
    <location>
        <begin position="12"/>
        <end position="30"/>
    </location>
</feature>
<name>A0AB36P196_9FLAO</name>
<keyword evidence="1" id="KW-0812">Transmembrane</keyword>
<proteinExistence type="predicted"/>
<evidence type="ECO:0000313" key="3">
    <source>
        <dbReference type="EMBL" id="SHL31979.1"/>
    </source>
</evidence>
<evidence type="ECO:0000313" key="2">
    <source>
        <dbReference type="EMBL" id="OXB04996.1"/>
    </source>
</evidence>
<organism evidence="2 5">
    <name type="scientific">Flavobacterium pectinovorum</name>
    <dbReference type="NCBI Taxonomy" id="29533"/>
    <lineage>
        <taxon>Bacteria</taxon>
        <taxon>Pseudomonadati</taxon>
        <taxon>Bacteroidota</taxon>
        <taxon>Flavobacteriia</taxon>
        <taxon>Flavobacteriales</taxon>
        <taxon>Flavobacteriaceae</taxon>
        <taxon>Flavobacterium</taxon>
    </lineage>
</organism>
<gene>
    <name evidence="2" type="ORF">B0A72_10995</name>
    <name evidence="3" type="ORF">SAMN05444387_0311</name>
</gene>
<evidence type="ECO:0000313" key="5">
    <source>
        <dbReference type="Proteomes" id="UP000198431"/>
    </source>
</evidence>
<feature type="transmembrane region" description="Helical" evidence="1">
    <location>
        <begin position="45"/>
        <end position="66"/>
    </location>
</feature>
<reference evidence="3 4" key="2">
    <citation type="submission" date="2016-11" db="EMBL/GenBank/DDBJ databases">
        <authorList>
            <person name="Varghese N."/>
            <person name="Submissions S."/>
        </authorList>
    </citation>
    <scope>NUCLEOTIDE SEQUENCE [LARGE SCALE GENOMIC DNA]</scope>
    <source>
        <strain evidence="3 4">DSM 6368</strain>
    </source>
</reference>
<dbReference type="AlphaFoldDB" id="A0AB36P196"/>
<protein>
    <submittedName>
        <fullName evidence="2">Uncharacterized protein</fullName>
    </submittedName>
</protein>
<dbReference type="Proteomes" id="UP000184216">
    <property type="component" value="Unassembled WGS sequence"/>
</dbReference>
<evidence type="ECO:0000256" key="1">
    <source>
        <dbReference type="SAM" id="Phobius"/>
    </source>
</evidence>
<evidence type="ECO:0000313" key="4">
    <source>
        <dbReference type="Proteomes" id="UP000184216"/>
    </source>
</evidence>
<accession>A0AB36P196</accession>
<reference evidence="2 5" key="1">
    <citation type="submission" date="2016-11" db="EMBL/GenBank/DDBJ databases">
        <title>Whole genomes of Flavobacteriaceae.</title>
        <authorList>
            <person name="Stine C."/>
            <person name="Li C."/>
            <person name="Tadesse D."/>
        </authorList>
    </citation>
    <scope>NUCLEOTIDE SEQUENCE [LARGE SCALE GENOMIC DNA]</scope>
    <source>
        <strain evidence="2 5">ATCC 19366</strain>
    </source>
</reference>
<keyword evidence="1" id="KW-1133">Transmembrane helix</keyword>
<keyword evidence="4" id="KW-1185">Reference proteome</keyword>
<feature type="transmembrane region" description="Helical" evidence="1">
    <location>
        <begin position="131"/>
        <end position="147"/>
    </location>
</feature>
<dbReference type="Proteomes" id="UP000198431">
    <property type="component" value="Unassembled WGS sequence"/>
</dbReference>
<dbReference type="EMBL" id="FRBX01000001">
    <property type="protein sequence ID" value="SHL31979.1"/>
    <property type="molecule type" value="Genomic_DNA"/>
</dbReference>
<dbReference type="EMBL" id="MUHB01000008">
    <property type="protein sequence ID" value="OXB04996.1"/>
    <property type="molecule type" value="Genomic_DNA"/>
</dbReference>